<dbReference type="PANTHER" id="PTHR31155:SF9">
    <property type="entry name" value="STEAROYL-[ACYL-CARRIER-PROTEIN] 9-DESATURASE 7, CHLOROPLASTIC"/>
    <property type="match status" value="1"/>
</dbReference>
<dbReference type="SUPFAM" id="SSF47240">
    <property type="entry name" value="Ferritin-like"/>
    <property type="match status" value="1"/>
</dbReference>
<dbReference type="Gene3D" id="1.10.620.20">
    <property type="entry name" value="Ribonucleotide Reductase, subunit A"/>
    <property type="match status" value="1"/>
</dbReference>
<feature type="compositionally biased region" description="Basic and acidic residues" evidence="11">
    <location>
        <begin position="323"/>
        <end position="332"/>
    </location>
</feature>
<name>A0ABX0GY83_9ACTN</name>
<comment type="caution">
    <text evidence="12">The sequence shown here is derived from an EMBL/GenBank/DDBJ whole genome shotgun (WGS) entry which is preliminary data.</text>
</comment>
<comment type="similarity">
    <text evidence="2">Belongs to the fatty acid desaturase type 2 family.</text>
</comment>
<keyword evidence="4" id="KW-0444">Lipid biosynthesis</keyword>
<evidence type="ECO:0000256" key="6">
    <source>
        <dbReference type="ARBA" id="ARBA00022832"/>
    </source>
</evidence>
<evidence type="ECO:0000256" key="9">
    <source>
        <dbReference type="ARBA" id="ARBA00023098"/>
    </source>
</evidence>
<proteinExistence type="inferred from homology"/>
<dbReference type="Pfam" id="PF03405">
    <property type="entry name" value="FA_desaturase_2"/>
    <property type="match status" value="1"/>
</dbReference>
<dbReference type="EMBL" id="JAANNP010000007">
    <property type="protein sequence ID" value="NHC14537.1"/>
    <property type="molecule type" value="Genomic_DNA"/>
</dbReference>
<keyword evidence="8" id="KW-0408">Iron</keyword>
<evidence type="ECO:0000313" key="12">
    <source>
        <dbReference type="EMBL" id="NHC14537.1"/>
    </source>
</evidence>
<keyword evidence="6" id="KW-0276">Fatty acid metabolism</keyword>
<organism evidence="12 13">
    <name type="scientific">Motilibacter deserti</name>
    <dbReference type="NCBI Taxonomy" id="2714956"/>
    <lineage>
        <taxon>Bacteria</taxon>
        <taxon>Bacillati</taxon>
        <taxon>Actinomycetota</taxon>
        <taxon>Actinomycetes</taxon>
        <taxon>Motilibacterales</taxon>
        <taxon>Motilibacteraceae</taxon>
        <taxon>Motilibacter</taxon>
    </lineage>
</organism>
<gene>
    <name evidence="12" type="ORF">G9H71_12190</name>
</gene>
<keyword evidence="7" id="KW-0560">Oxidoreductase</keyword>
<sequence length="341" mass="38799">MSARRPTQLELLHELEPVVEENLERHLKVAKEWFPHEYIPWSEGRDFDGVLGGEAWDPSQSRISEVGQTSLVVNLLTEDNLPSYHYEIANVFGRDGAWGTWVHRWTAEEGRHGIALRDYLLATRAVDPIELERLRMAHMSGGYETAQEEDLLRSVAYVSFQELATRISHRNTGRFTQDPLCDQLLARISTDENLHMVFYRNLLEAAFKIAPSQTMRAVTEVVRGFEMPGSTIENFGRKAMQIALAGIYDLRIHHDDVLNPVLRAWKIWDVEGLDADGEAAREELAALMAKTDKSASRFEDKREMLRARMEQQDKPADPLPPRVRMELPKDAAEAAGVEPTA</sequence>
<dbReference type="InterPro" id="IPR012348">
    <property type="entry name" value="RNR-like"/>
</dbReference>
<feature type="compositionally biased region" description="Basic and acidic residues" evidence="11">
    <location>
        <begin position="304"/>
        <end position="316"/>
    </location>
</feature>
<accession>A0ABX0GY83</accession>
<evidence type="ECO:0000256" key="11">
    <source>
        <dbReference type="SAM" id="MobiDB-lite"/>
    </source>
</evidence>
<evidence type="ECO:0000256" key="3">
    <source>
        <dbReference type="ARBA" id="ARBA00011738"/>
    </source>
</evidence>
<keyword evidence="13" id="KW-1185">Reference proteome</keyword>
<keyword evidence="9" id="KW-0443">Lipid metabolism</keyword>
<dbReference type="PIRSF" id="PIRSF000346">
    <property type="entry name" value="Dlt9_acylACP_des"/>
    <property type="match status" value="1"/>
</dbReference>
<evidence type="ECO:0000256" key="2">
    <source>
        <dbReference type="ARBA" id="ARBA00008749"/>
    </source>
</evidence>
<keyword evidence="5" id="KW-0479">Metal-binding</keyword>
<evidence type="ECO:0000256" key="5">
    <source>
        <dbReference type="ARBA" id="ARBA00022723"/>
    </source>
</evidence>
<dbReference type="CDD" id="cd01050">
    <property type="entry name" value="Acyl_ACP_Desat"/>
    <property type="match status" value="1"/>
</dbReference>
<reference evidence="12 13" key="1">
    <citation type="submission" date="2020-03" db="EMBL/GenBank/DDBJ databases">
        <title>Two novel Motilibacter sp.</title>
        <authorList>
            <person name="Liu S."/>
        </authorList>
    </citation>
    <scope>NUCLEOTIDE SEQUENCE [LARGE SCALE GENOMIC DNA]</scope>
    <source>
        <strain evidence="12 13">E257</strain>
    </source>
</reference>
<dbReference type="PANTHER" id="PTHR31155">
    <property type="entry name" value="ACYL- ACYL-CARRIER-PROTEIN DESATURASE-RELATED"/>
    <property type="match status" value="1"/>
</dbReference>
<feature type="region of interest" description="Disordered" evidence="11">
    <location>
        <begin position="304"/>
        <end position="341"/>
    </location>
</feature>
<evidence type="ECO:0000256" key="8">
    <source>
        <dbReference type="ARBA" id="ARBA00023004"/>
    </source>
</evidence>
<evidence type="ECO:0000256" key="7">
    <source>
        <dbReference type="ARBA" id="ARBA00023002"/>
    </source>
</evidence>
<comment type="subunit">
    <text evidence="3">Homodimer.</text>
</comment>
<dbReference type="Proteomes" id="UP000800981">
    <property type="component" value="Unassembled WGS sequence"/>
</dbReference>
<evidence type="ECO:0000256" key="4">
    <source>
        <dbReference type="ARBA" id="ARBA00022516"/>
    </source>
</evidence>
<keyword evidence="10" id="KW-0275">Fatty acid biosynthesis</keyword>
<protein>
    <submittedName>
        <fullName evidence="12">Acyl-ACP desaturase</fullName>
    </submittedName>
</protein>
<dbReference type="InterPro" id="IPR009078">
    <property type="entry name" value="Ferritin-like_SF"/>
</dbReference>
<evidence type="ECO:0000256" key="10">
    <source>
        <dbReference type="ARBA" id="ARBA00023160"/>
    </source>
</evidence>
<comment type="cofactor">
    <cofactor evidence="1">
        <name>Fe(2+)</name>
        <dbReference type="ChEBI" id="CHEBI:29033"/>
    </cofactor>
</comment>
<evidence type="ECO:0000313" key="13">
    <source>
        <dbReference type="Proteomes" id="UP000800981"/>
    </source>
</evidence>
<evidence type="ECO:0000256" key="1">
    <source>
        <dbReference type="ARBA" id="ARBA00001954"/>
    </source>
</evidence>
<dbReference type="InterPro" id="IPR005067">
    <property type="entry name" value="Fatty_acid_desaturase-2"/>
</dbReference>